<dbReference type="EMBL" id="JAHFVK010000001">
    <property type="protein sequence ID" value="MBT2134253.1"/>
    <property type="molecule type" value="Genomic_DNA"/>
</dbReference>
<dbReference type="PANTHER" id="PTHR33908:SF3">
    <property type="entry name" value="UNDECAPRENYL PHOSPHATE-ALPHA-4-AMINO-4-DEOXY-L-ARABINOSE ARABINOSYL TRANSFERASE"/>
    <property type="match status" value="1"/>
</dbReference>
<feature type="transmembrane region" description="Helical" evidence="8">
    <location>
        <begin position="133"/>
        <end position="162"/>
    </location>
</feature>
<feature type="transmembrane region" description="Helical" evidence="8">
    <location>
        <begin position="83"/>
        <end position="99"/>
    </location>
</feature>
<feature type="transmembrane region" description="Helical" evidence="8">
    <location>
        <begin position="309"/>
        <end position="326"/>
    </location>
</feature>
<keyword evidence="5 8" id="KW-0812">Transmembrane</keyword>
<dbReference type="RefSeq" id="WP_214535587.1">
    <property type="nucleotide sequence ID" value="NZ_JAHFVK010000001.1"/>
</dbReference>
<organism evidence="9 10">
    <name type="scientific">Croceibacterium selenioxidans</name>
    <dbReference type="NCBI Taxonomy" id="2838833"/>
    <lineage>
        <taxon>Bacteria</taxon>
        <taxon>Pseudomonadati</taxon>
        <taxon>Pseudomonadota</taxon>
        <taxon>Alphaproteobacteria</taxon>
        <taxon>Sphingomonadales</taxon>
        <taxon>Erythrobacteraceae</taxon>
        <taxon>Croceibacterium</taxon>
    </lineage>
</organism>
<sequence>MKIALTRALNWDEFWHFSQVHSLLDGTLSTPLQTLYTRAFTWVVALPGSSIDHVLIIRMFMFACLITTTFCIVGMAAKFFSKAEALLAGLLYLSAGFVLQHGSSFRFDPMAAMLLSSSLLILLRSNLDATRLIVAAALIALSSLLTIKSGLYLSAFFGVAWLRWAEGSFCRSVFLRLCAVAGLAFGFFGLLYWLHSAGLAGSTTASAEFVVSNAAQRMFSGDGPSTHGVALKAAMLAPVFALCIAMTPFALLRSPVDRDRKILFAGLWLPILIPAFYQNSYPYFYVFILPPVAVACSVALHAIAQRHGVMMIALALTLCGLLAGLMEQRGILERQRSLVAAGEAIFPRPVAYFDFPGMLGNYPKANAFMTNWGSRNYLEGLSPSFRSIMGQKPVPLLIENREMFTNVLSGRPDVHVLPDDAIALRENYIRFWGPFWVAGRELGGGESRTTQIGVPGPYTVVGGPIEIDGRLHPAGAVVELSRDVYRLNSTGIPVQLVWGDHLKRPSTPPPPSPYWTGF</sequence>
<comment type="subcellular location">
    <subcellularLocation>
        <location evidence="1">Cell membrane</location>
        <topology evidence="1">Multi-pass membrane protein</topology>
    </subcellularLocation>
</comment>
<gene>
    <name evidence="9" type="ORF">KK137_07915</name>
</gene>
<keyword evidence="2" id="KW-1003">Cell membrane</keyword>
<accession>A0ABS5W3C5</accession>
<comment type="caution">
    <text evidence="9">The sequence shown here is derived from an EMBL/GenBank/DDBJ whole genome shotgun (WGS) entry which is preliminary data.</text>
</comment>
<evidence type="ECO:0000256" key="4">
    <source>
        <dbReference type="ARBA" id="ARBA00022679"/>
    </source>
</evidence>
<dbReference type="PANTHER" id="PTHR33908">
    <property type="entry name" value="MANNOSYLTRANSFERASE YKCB-RELATED"/>
    <property type="match status" value="1"/>
</dbReference>
<evidence type="ECO:0000256" key="6">
    <source>
        <dbReference type="ARBA" id="ARBA00022989"/>
    </source>
</evidence>
<evidence type="ECO:0000256" key="5">
    <source>
        <dbReference type="ARBA" id="ARBA00022692"/>
    </source>
</evidence>
<evidence type="ECO:0008006" key="11">
    <source>
        <dbReference type="Google" id="ProtNLM"/>
    </source>
</evidence>
<evidence type="ECO:0000256" key="3">
    <source>
        <dbReference type="ARBA" id="ARBA00022676"/>
    </source>
</evidence>
<keyword evidence="7 8" id="KW-0472">Membrane</keyword>
<evidence type="ECO:0000256" key="1">
    <source>
        <dbReference type="ARBA" id="ARBA00004651"/>
    </source>
</evidence>
<keyword evidence="10" id="KW-1185">Reference proteome</keyword>
<feature type="transmembrane region" description="Helical" evidence="8">
    <location>
        <begin position="229"/>
        <end position="250"/>
    </location>
</feature>
<evidence type="ECO:0000313" key="9">
    <source>
        <dbReference type="EMBL" id="MBT2134253.1"/>
    </source>
</evidence>
<dbReference type="InterPro" id="IPR050297">
    <property type="entry name" value="LipidA_mod_glycosyltrf_83"/>
</dbReference>
<evidence type="ECO:0000256" key="2">
    <source>
        <dbReference type="ARBA" id="ARBA00022475"/>
    </source>
</evidence>
<evidence type="ECO:0000256" key="8">
    <source>
        <dbReference type="SAM" id="Phobius"/>
    </source>
</evidence>
<dbReference type="Proteomes" id="UP000811255">
    <property type="component" value="Unassembled WGS sequence"/>
</dbReference>
<keyword evidence="6 8" id="KW-1133">Transmembrane helix</keyword>
<keyword evidence="3" id="KW-0328">Glycosyltransferase</keyword>
<feature type="transmembrane region" description="Helical" evidence="8">
    <location>
        <begin position="174"/>
        <end position="194"/>
    </location>
</feature>
<protein>
    <recommendedName>
        <fullName evidence="11">Glycosyltransferase RgtA/B/C/D-like domain-containing protein</fullName>
    </recommendedName>
</protein>
<evidence type="ECO:0000256" key="7">
    <source>
        <dbReference type="ARBA" id="ARBA00023136"/>
    </source>
</evidence>
<feature type="transmembrane region" description="Helical" evidence="8">
    <location>
        <begin position="55"/>
        <end position="77"/>
    </location>
</feature>
<feature type="transmembrane region" description="Helical" evidence="8">
    <location>
        <begin position="283"/>
        <end position="302"/>
    </location>
</feature>
<proteinExistence type="predicted"/>
<reference evidence="9 10" key="1">
    <citation type="submission" date="2021-05" db="EMBL/GenBank/DDBJ databases">
        <title>Croceibacterium sp. LX-88 genome sequence.</title>
        <authorList>
            <person name="Luo X."/>
        </authorList>
    </citation>
    <scope>NUCLEOTIDE SEQUENCE [LARGE SCALE GENOMIC DNA]</scope>
    <source>
        <strain evidence="9 10">LX-88</strain>
    </source>
</reference>
<name>A0ABS5W3C5_9SPHN</name>
<keyword evidence="4" id="KW-0808">Transferase</keyword>
<evidence type="ECO:0000313" key="10">
    <source>
        <dbReference type="Proteomes" id="UP000811255"/>
    </source>
</evidence>